<accession>A0A7W6DK33</accession>
<protein>
    <submittedName>
        <fullName evidence="1">Uncharacterized protein</fullName>
    </submittedName>
</protein>
<name>A0A7W6DK33_9RHOB</name>
<sequence length="147" mass="15022">MHLGGGRGKGVRLLMDGPSGDVTARPTRVRVLGGQLTPGAVFAQGPGCTHITLQALMGSLTAELWKGSASHLSVRGNELDMDAAGLAVVEMLSGTEQTRLNVTGNTITGIYAQAVDVDDNVTGGLVNGNDFDGHVINATNLTVGANI</sequence>
<evidence type="ECO:0000313" key="1">
    <source>
        <dbReference type="EMBL" id="MBB3984503.1"/>
    </source>
</evidence>
<dbReference type="AlphaFoldDB" id="A0A7W6DK33"/>
<dbReference type="EMBL" id="JACIEJ010000002">
    <property type="protein sequence ID" value="MBB3984503.1"/>
    <property type="molecule type" value="Genomic_DNA"/>
</dbReference>
<dbReference type="RefSeq" id="WP_183963163.1">
    <property type="nucleotide sequence ID" value="NZ_BAABBZ010000014.1"/>
</dbReference>
<comment type="caution">
    <text evidence="1">The sequence shown here is derived from an EMBL/GenBank/DDBJ whole genome shotgun (WGS) entry which is preliminary data.</text>
</comment>
<keyword evidence="2" id="KW-1185">Reference proteome</keyword>
<organism evidence="1 2">
    <name type="scientific">Sagittula marina</name>
    <dbReference type="NCBI Taxonomy" id="943940"/>
    <lineage>
        <taxon>Bacteria</taxon>
        <taxon>Pseudomonadati</taxon>
        <taxon>Pseudomonadota</taxon>
        <taxon>Alphaproteobacteria</taxon>
        <taxon>Rhodobacterales</taxon>
        <taxon>Roseobacteraceae</taxon>
        <taxon>Sagittula</taxon>
    </lineage>
</organism>
<evidence type="ECO:0000313" key="2">
    <source>
        <dbReference type="Proteomes" id="UP000541426"/>
    </source>
</evidence>
<reference evidence="1 2" key="1">
    <citation type="submission" date="2020-08" db="EMBL/GenBank/DDBJ databases">
        <title>Genomic Encyclopedia of Type Strains, Phase IV (KMG-IV): sequencing the most valuable type-strain genomes for metagenomic binning, comparative biology and taxonomic classification.</title>
        <authorList>
            <person name="Goeker M."/>
        </authorList>
    </citation>
    <scope>NUCLEOTIDE SEQUENCE [LARGE SCALE GENOMIC DNA]</scope>
    <source>
        <strain evidence="1 2">DSM 102235</strain>
    </source>
</reference>
<gene>
    <name evidence="1" type="ORF">GGQ68_000819</name>
</gene>
<dbReference type="Proteomes" id="UP000541426">
    <property type="component" value="Unassembled WGS sequence"/>
</dbReference>
<proteinExistence type="predicted"/>